<proteinExistence type="predicted"/>
<accession>A0AAJ7U0V4</accession>
<evidence type="ECO:0000313" key="2">
    <source>
        <dbReference type="Proteomes" id="UP001318040"/>
    </source>
</evidence>
<feature type="region of interest" description="Disordered" evidence="1">
    <location>
        <begin position="661"/>
        <end position="685"/>
    </location>
</feature>
<name>A0AAJ7U0V4_PETMA</name>
<evidence type="ECO:0000313" key="3">
    <source>
        <dbReference type="RefSeq" id="XP_032826217.1"/>
    </source>
</evidence>
<dbReference type="AlphaFoldDB" id="A0AAJ7U0V4"/>
<reference evidence="3" key="1">
    <citation type="submission" date="2025-08" db="UniProtKB">
        <authorList>
            <consortium name="RefSeq"/>
        </authorList>
    </citation>
    <scope>IDENTIFICATION</scope>
    <source>
        <tissue evidence="3">Sperm</tissue>
    </source>
</reference>
<dbReference type="RefSeq" id="XP_032826217.1">
    <property type="nucleotide sequence ID" value="XM_032970326.1"/>
</dbReference>
<sequence>MTDSCCGTALSSTPGQMQSSAPRVFRARKSTQSSNRIQLSSLHRLLDKHGNEIHLGTENKKLKTKVEWTRLEETQSFLITRHGSHSEGKSLTGFTPEEKPAPVSSLDLGHQIKYQRQQGDLGLRAKTEQCDMNGGEANVIGIAQPQVGNSKNGCTLSFGDSNVEVMSDHDTDCLNITRGDALKIEQALGAHDCHVKVNQCVGSTSSDSTVSSPINKQETGLGGQNENLPFEKESPLAQLHLDNFKENCGFGLDDNELSMSRTNQDHPFKVNHDSTTSVSPERKSTGVPCDVTYLHMSDTNLHQVHTNIQAMLEKDTGVNAQPNLSQAESMDSCEESNVKSTVRMENNNIAAKLEDKANSATELVSSLRSDIQEDKLYPREGADDGCGGGAGSACNGLVQNIALGTLERGFEQSYAAEPVASVIQDCAQACGANKQCTAMLTENNAQGDGTDCTRPSAQAVAHSAQNDPPPEIKWLGSTTEAVSTKDNVVAVSKAHQNCSAGLVSSWNTNAASADYKSEGVAARDCAPDATSASVPFNTSTTGGHPSIKRPAEEQLVQKQGKIVKRDNGRPETNGSCVLLRTRKAVPKLDVEKEVERVLLTRLGGGRDFAVIGERMKALSRRLEVVEKGNRRHESLTANLQASLQCLQWKLNAALDALNTGTRHTGNTQVSERLRLPQPGPSNLWW</sequence>
<organism evidence="2 3">
    <name type="scientific">Petromyzon marinus</name>
    <name type="common">Sea lamprey</name>
    <dbReference type="NCBI Taxonomy" id="7757"/>
    <lineage>
        <taxon>Eukaryota</taxon>
        <taxon>Metazoa</taxon>
        <taxon>Chordata</taxon>
        <taxon>Craniata</taxon>
        <taxon>Vertebrata</taxon>
        <taxon>Cyclostomata</taxon>
        <taxon>Hyperoartia</taxon>
        <taxon>Petromyzontiformes</taxon>
        <taxon>Petromyzontidae</taxon>
        <taxon>Petromyzon</taxon>
    </lineage>
</organism>
<evidence type="ECO:0000256" key="1">
    <source>
        <dbReference type="SAM" id="MobiDB-lite"/>
    </source>
</evidence>
<feature type="region of interest" description="Disordered" evidence="1">
    <location>
        <begin position="261"/>
        <end position="284"/>
    </location>
</feature>
<protein>
    <submittedName>
        <fullName evidence="3">Uncharacterized protein LOC116951581 isoform X3</fullName>
    </submittedName>
</protein>
<feature type="compositionally biased region" description="Polar residues" evidence="1">
    <location>
        <begin position="1"/>
        <end position="21"/>
    </location>
</feature>
<feature type="region of interest" description="Disordered" evidence="1">
    <location>
        <begin position="1"/>
        <end position="22"/>
    </location>
</feature>
<gene>
    <name evidence="3" type="primary">LOC116951581</name>
</gene>
<feature type="compositionally biased region" description="Basic and acidic residues" evidence="1">
    <location>
        <begin position="263"/>
        <end position="272"/>
    </location>
</feature>
<feature type="region of interest" description="Disordered" evidence="1">
    <location>
        <begin position="83"/>
        <end position="104"/>
    </location>
</feature>
<feature type="compositionally biased region" description="Polar residues" evidence="1">
    <location>
        <begin position="661"/>
        <end position="670"/>
    </location>
</feature>
<dbReference type="Proteomes" id="UP001318040">
    <property type="component" value="Chromosome 43"/>
</dbReference>
<keyword evidence="2" id="KW-1185">Reference proteome</keyword>